<dbReference type="EMBL" id="VFES01000001">
    <property type="protein sequence ID" value="TWR69797.1"/>
    <property type="molecule type" value="Genomic_DNA"/>
</dbReference>
<dbReference type="InterPro" id="IPR049757">
    <property type="entry name" value="T3SS_HrpP-like_C"/>
</dbReference>
<sequence>MTQVSNKPTDGPRRREPQDERERGATGGVSMEFGRLFAQLYTEDVGGTGAGASLSGKKASAGITLIEALAEQLAPRVQAASQWPLQAVLYLPRLGRINASVRREQGAWTIELEAEQNETARWLNGVRQQCEDRFAGALGLPVSLRLRCIGCAC</sequence>
<gene>
    <name evidence="3" type="ORF">FIV39_00215</name>
    <name evidence="2" type="ORF">SAMN04490186_6695</name>
</gene>
<dbReference type="CDD" id="cd17468">
    <property type="entry name" value="T3SS_HrpP_C"/>
    <property type="match status" value="1"/>
</dbReference>
<dbReference type="Proteomes" id="UP000198740">
    <property type="component" value="Unassembled WGS sequence"/>
</dbReference>
<keyword evidence="3" id="KW-0966">Cell projection</keyword>
<evidence type="ECO:0000313" key="4">
    <source>
        <dbReference type="Proteomes" id="UP000198740"/>
    </source>
</evidence>
<protein>
    <submittedName>
        <fullName evidence="3">Flagellar hook-length control protein FliK</fullName>
    </submittedName>
</protein>
<keyword evidence="3" id="KW-0282">Flagellum</keyword>
<dbReference type="OrthoDB" id="6965899at2"/>
<reference evidence="2 4" key="1">
    <citation type="submission" date="2016-10" db="EMBL/GenBank/DDBJ databases">
        <authorList>
            <person name="Varghese N."/>
            <person name="Submissions S."/>
        </authorList>
    </citation>
    <scope>NUCLEOTIDE SEQUENCE [LARGE SCALE GENOMIC DNA]</scope>
    <source>
        <strain evidence="2 4">BS2976</strain>
    </source>
</reference>
<reference evidence="3 5" key="2">
    <citation type="submission" date="2019-06" db="EMBL/GenBank/DDBJ databases">
        <title>Pseudomonas bimorpha sp. nov. isolated from bovine raw milk and skim milk concentrate.</title>
        <authorList>
            <person name="Hofmann K."/>
            <person name="Huptas C."/>
            <person name="Doll E."/>
            <person name="Scherer S."/>
            <person name="Wenning M."/>
        </authorList>
    </citation>
    <scope>NUCLEOTIDE SEQUENCE [LARGE SCALE GENOMIC DNA]</scope>
    <source>
        <strain evidence="3 5">DSM 17515</strain>
    </source>
</reference>
<proteinExistence type="predicted"/>
<evidence type="ECO:0000256" key="1">
    <source>
        <dbReference type="SAM" id="MobiDB-lite"/>
    </source>
</evidence>
<comment type="caution">
    <text evidence="3">The sequence shown here is derived from an EMBL/GenBank/DDBJ whole genome shotgun (WGS) entry which is preliminary data.</text>
</comment>
<evidence type="ECO:0000313" key="3">
    <source>
        <dbReference type="EMBL" id="TWR69797.1"/>
    </source>
</evidence>
<accession>A0A1H1J2C3</accession>
<evidence type="ECO:0000313" key="2">
    <source>
        <dbReference type="EMBL" id="SDR44069.1"/>
    </source>
</evidence>
<name>A0A1H1J2C3_9PSED</name>
<keyword evidence="3" id="KW-0969">Cilium</keyword>
<dbReference type="AlphaFoldDB" id="A0A1H1J2C3"/>
<keyword evidence="4" id="KW-1185">Reference proteome</keyword>
<evidence type="ECO:0000313" key="5">
    <source>
        <dbReference type="Proteomes" id="UP000317267"/>
    </source>
</evidence>
<dbReference type="RefSeq" id="WP_090409677.1">
    <property type="nucleotide sequence ID" value="NZ_FNKM01000002.1"/>
</dbReference>
<dbReference type="Proteomes" id="UP000317267">
    <property type="component" value="Unassembled WGS sequence"/>
</dbReference>
<feature type="region of interest" description="Disordered" evidence="1">
    <location>
        <begin position="1"/>
        <end position="28"/>
    </location>
</feature>
<organism evidence="3 5">
    <name type="scientific">Pseudomonas grimontii</name>
    <dbReference type="NCBI Taxonomy" id="129847"/>
    <lineage>
        <taxon>Bacteria</taxon>
        <taxon>Pseudomonadati</taxon>
        <taxon>Pseudomonadota</taxon>
        <taxon>Gammaproteobacteria</taxon>
        <taxon>Pseudomonadales</taxon>
        <taxon>Pseudomonadaceae</taxon>
        <taxon>Pseudomonas</taxon>
    </lineage>
</organism>
<dbReference type="EMBL" id="FNKM01000002">
    <property type="protein sequence ID" value="SDR44069.1"/>
    <property type="molecule type" value="Genomic_DNA"/>
</dbReference>
<feature type="compositionally biased region" description="Basic and acidic residues" evidence="1">
    <location>
        <begin position="10"/>
        <end position="24"/>
    </location>
</feature>